<comment type="caution">
    <text evidence="1">The sequence shown here is derived from an EMBL/GenBank/DDBJ whole genome shotgun (WGS) entry which is preliminary data.</text>
</comment>
<dbReference type="EMBL" id="NJEU01000196">
    <property type="protein sequence ID" value="PHH79141.1"/>
    <property type="molecule type" value="Genomic_DNA"/>
</dbReference>
<reference evidence="1 2" key="1">
    <citation type="submission" date="2017-06" db="EMBL/GenBank/DDBJ databases">
        <title>Ant-infecting Ophiocordyceps genomes reveal a high diversity of potential behavioral manipulation genes and a possible major role for enterotoxins.</title>
        <authorList>
            <person name="De Bekker C."/>
            <person name="Evans H.C."/>
            <person name="Brachmann A."/>
            <person name="Hughes D.P."/>
        </authorList>
    </citation>
    <scope>NUCLEOTIDE SEQUENCE [LARGE SCALE GENOMIC DNA]</scope>
    <source>
        <strain evidence="1 2">1348a</strain>
    </source>
</reference>
<evidence type="ECO:0000313" key="1">
    <source>
        <dbReference type="EMBL" id="PHH79141.1"/>
    </source>
</evidence>
<accession>A0A2C5ZIU7</accession>
<sequence>MPRAFVVYTGAATWSDELEEFMSSTRYRAYMFARGRNIAPPPEGRPQCRRAEGFHPGCPPTLAIMPRKSRVAPKKWRRERALRLTHTSTAYAYCMSCFRVTLKQLEAMKELPMEVPPLHCSYAHTASSRCDECNLSPGGSGHGRRQDRLCSHEPTEADNRRRLEEMMRISRVRMLALFVASRGEVDPVGCKHCQQHSPYPF</sequence>
<dbReference type="Proteomes" id="UP000224854">
    <property type="component" value="Unassembled WGS sequence"/>
</dbReference>
<evidence type="ECO:0000313" key="2">
    <source>
        <dbReference type="Proteomes" id="UP000224854"/>
    </source>
</evidence>
<gene>
    <name evidence="1" type="ORF">CDD82_2580</name>
</gene>
<dbReference type="AlphaFoldDB" id="A0A2C5ZIU7"/>
<name>A0A2C5ZIU7_9HYPO</name>
<organism evidence="1 2">
    <name type="scientific">Ophiocordyceps australis</name>
    <dbReference type="NCBI Taxonomy" id="1399860"/>
    <lineage>
        <taxon>Eukaryota</taxon>
        <taxon>Fungi</taxon>
        <taxon>Dikarya</taxon>
        <taxon>Ascomycota</taxon>
        <taxon>Pezizomycotina</taxon>
        <taxon>Sordariomycetes</taxon>
        <taxon>Hypocreomycetidae</taxon>
        <taxon>Hypocreales</taxon>
        <taxon>Ophiocordycipitaceae</taxon>
        <taxon>Ophiocordyceps</taxon>
    </lineage>
</organism>
<proteinExistence type="predicted"/>
<keyword evidence="2" id="KW-1185">Reference proteome</keyword>
<protein>
    <submittedName>
        <fullName evidence="1">Uncharacterized protein</fullName>
    </submittedName>
</protein>